<comment type="caution">
    <text evidence="16">The sequence shown here is derived from an EMBL/GenBank/DDBJ whole genome shotgun (WGS) entry which is preliminary data.</text>
</comment>
<dbReference type="InterPro" id="IPR005845">
    <property type="entry name" value="A-D-PHexomutase_a/b/a-II"/>
</dbReference>
<reference evidence="16" key="1">
    <citation type="journal article" date="2018" name="Genome Biol.">
        <title>SKESA: strategic k-mer extension for scrupulous assemblies.</title>
        <authorList>
            <person name="Souvorov A."/>
            <person name="Agarwala R."/>
            <person name="Lipman D.J."/>
        </authorList>
    </citation>
    <scope>NUCLEOTIDE SEQUENCE</scope>
    <source>
        <strain evidence="16">EC00751</strain>
    </source>
</reference>
<evidence type="ECO:0000259" key="13">
    <source>
        <dbReference type="Pfam" id="PF02878"/>
    </source>
</evidence>
<evidence type="ECO:0000256" key="11">
    <source>
        <dbReference type="RuleBase" id="RU004326"/>
    </source>
</evidence>
<gene>
    <name evidence="16" type="primary">cpsG</name>
    <name evidence="16" type="ORF">GRC96_00205</name>
</gene>
<feature type="domain" description="Alpha-D-phosphohexomutase alpha/beta/alpha" evidence="15">
    <location>
        <begin position="264"/>
        <end position="373"/>
    </location>
</feature>
<feature type="domain" description="Alpha-D-phosphohexomutase C-terminal" evidence="12">
    <location>
        <begin position="379"/>
        <end position="447"/>
    </location>
</feature>
<evidence type="ECO:0000256" key="5">
    <source>
        <dbReference type="ARBA" id="ARBA00012730"/>
    </source>
</evidence>
<protein>
    <recommendedName>
        <fullName evidence="6">Phosphomannomutase</fullName>
        <ecNumber evidence="5">5.4.2.8</ecNumber>
    </recommendedName>
</protein>
<evidence type="ECO:0000256" key="10">
    <source>
        <dbReference type="ARBA" id="ARBA00023235"/>
    </source>
</evidence>
<dbReference type="Pfam" id="PF02879">
    <property type="entry name" value="PGM_PMM_II"/>
    <property type="match status" value="1"/>
</dbReference>
<dbReference type="PROSITE" id="PS00710">
    <property type="entry name" value="PGM_PMM"/>
    <property type="match status" value="1"/>
</dbReference>
<dbReference type="InterPro" id="IPR016066">
    <property type="entry name" value="A-D-PHexomutase_CS"/>
</dbReference>
<dbReference type="EMBL" id="DABBID010000001">
    <property type="protein sequence ID" value="HAH4304725.1"/>
    <property type="molecule type" value="Genomic_DNA"/>
</dbReference>
<dbReference type="InterPro" id="IPR036900">
    <property type="entry name" value="A-D-PHexomutase_C_sf"/>
</dbReference>
<organism evidence="16">
    <name type="scientific">Escherichia coli</name>
    <dbReference type="NCBI Taxonomy" id="562"/>
    <lineage>
        <taxon>Bacteria</taxon>
        <taxon>Pseudomonadati</taxon>
        <taxon>Pseudomonadota</taxon>
        <taxon>Gammaproteobacteria</taxon>
        <taxon>Enterobacterales</taxon>
        <taxon>Enterobacteriaceae</taxon>
        <taxon>Escherichia</taxon>
    </lineage>
</organism>
<dbReference type="PRINTS" id="PR00509">
    <property type="entry name" value="PGMPMM"/>
</dbReference>
<evidence type="ECO:0000256" key="2">
    <source>
        <dbReference type="ARBA" id="ARBA00001946"/>
    </source>
</evidence>
<dbReference type="Gene3D" id="3.30.310.50">
    <property type="entry name" value="Alpha-D-phosphohexomutase, C-terminal domain"/>
    <property type="match status" value="1"/>
</dbReference>
<dbReference type="EC" id="5.4.2.8" evidence="5"/>
<dbReference type="NCBIfam" id="NF011943">
    <property type="entry name" value="PRK15414.1"/>
    <property type="match status" value="1"/>
</dbReference>
<dbReference type="Pfam" id="PF00408">
    <property type="entry name" value="PGM_PMM_IV"/>
    <property type="match status" value="1"/>
</dbReference>
<evidence type="ECO:0000259" key="12">
    <source>
        <dbReference type="Pfam" id="PF00408"/>
    </source>
</evidence>
<evidence type="ECO:0000256" key="3">
    <source>
        <dbReference type="ARBA" id="ARBA00004699"/>
    </source>
</evidence>
<dbReference type="PANTHER" id="PTHR43771:SF1">
    <property type="entry name" value="PHOSPHOMANNOMUTASE"/>
    <property type="match status" value="1"/>
</dbReference>
<name>A0A779UCV7_ECOLX</name>
<dbReference type="Gene3D" id="3.40.120.10">
    <property type="entry name" value="Alpha-D-Glucose-1,6-Bisphosphate, subunit A, domain 3"/>
    <property type="match status" value="3"/>
</dbReference>
<evidence type="ECO:0000259" key="14">
    <source>
        <dbReference type="Pfam" id="PF02879"/>
    </source>
</evidence>
<dbReference type="InterPro" id="IPR016055">
    <property type="entry name" value="A-D-PHexomutase_a/b/a-I/II/III"/>
</dbReference>
<dbReference type="PANTHER" id="PTHR43771">
    <property type="entry name" value="PHOSPHOMANNOMUTASE"/>
    <property type="match status" value="1"/>
</dbReference>
<dbReference type="Pfam" id="PF02878">
    <property type="entry name" value="PGM_PMM_I"/>
    <property type="match status" value="1"/>
</dbReference>
<evidence type="ECO:0000256" key="1">
    <source>
        <dbReference type="ARBA" id="ARBA00000586"/>
    </source>
</evidence>
<evidence type="ECO:0000256" key="4">
    <source>
        <dbReference type="ARBA" id="ARBA00010231"/>
    </source>
</evidence>
<proteinExistence type="inferred from homology"/>
<dbReference type="InterPro" id="IPR005844">
    <property type="entry name" value="A-D-PHexomutase_a/b/a-I"/>
</dbReference>
<evidence type="ECO:0000259" key="15">
    <source>
        <dbReference type="Pfam" id="PF02880"/>
    </source>
</evidence>
<feature type="domain" description="Alpha-D-phosphohexomutase alpha/beta/alpha" evidence="14">
    <location>
        <begin position="153"/>
        <end position="259"/>
    </location>
</feature>
<comment type="catalytic activity">
    <reaction evidence="1">
        <text>alpha-D-mannose 1-phosphate = D-mannose 6-phosphate</text>
        <dbReference type="Rhea" id="RHEA:11140"/>
        <dbReference type="ChEBI" id="CHEBI:58409"/>
        <dbReference type="ChEBI" id="CHEBI:58735"/>
        <dbReference type="EC" id="5.4.2.8"/>
    </reaction>
</comment>
<dbReference type="InterPro" id="IPR005841">
    <property type="entry name" value="Alpha-D-phosphohexomutase_SF"/>
</dbReference>
<sequence>MSQLTCFKAYDIRGKLGEELNEDIAYRIGRAYGEFLKPKTIVVGGDVRLTSESLKLALANGLMDAGTDVLDIGLSGTEEIYFATFHLGVDGGIEVTASHNPMDYNGMKLVRENAKPISGDTGLRDVQRLAEANDFAPVDQSRRGSYKQISVLDAYVDHLMGYIDFANFNRPLKLVVNSGNGAAGHVIDAIEKRFNDAKVPVTFIKVHHQPDGNFPNGIPNPLLPECRQDTTDAVIANQADLGIAFDGDFDRCFLFDGQGQFIEGYYIVGLLAEAFLQKEPGAKIIHDPRLTWNTIDIVTKAGGVPVMSKTGHAFIKERMRKEDAIYGGEMSAHHYFRDFAYCDSGMIPWLLVAEMLCVKNQSLGELVGQRMQAFPASGEINRKLGNAQVVIQRIRDIYEPDAVSIDGTDGVSIEYSDWRFNLRTSNTEPVVRLNVESKADTNLMQIKTEDILNLLSE</sequence>
<dbReference type="Pfam" id="PF02880">
    <property type="entry name" value="PGM_PMM_III"/>
    <property type="match status" value="1"/>
</dbReference>
<dbReference type="InterPro" id="IPR005843">
    <property type="entry name" value="A-D-PHexomutase_C"/>
</dbReference>
<accession>A0A779UCV7</accession>
<dbReference type="CDD" id="cd03089">
    <property type="entry name" value="PMM_PGM"/>
    <property type="match status" value="1"/>
</dbReference>
<evidence type="ECO:0000256" key="6">
    <source>
        <dbReference type="ARBA" id="ARBA00021706"/>
    </source>
</evidence>
<dbReference type="GO" id="GO:0005975">
    <property type="term" value="P:carbohydrate metabolic process"/>
    <property type="evidence" value="ECO:0007669"/>
    <property type="project" value="InterPro"/>
</dbReference>
<dbReference type="InterPro" id="IPR005846">
    <property type="entry name" value="A-D-PHexomutase_a/b/a-III"/>
</dbReference>
<feature type="domain" description="Alpha-D-phosphohexomutase alpha/beta/alpha" evidence="13">
    <location>
        <begin position="7"/>
        <end position="133"/>
    </location>
</feature>
<evidence type="ECO:0000256" key="8">
    <source>
        <dbReference type="ARBA" id="ARBA00022723"/>
    </source>
</evidence>
<dbReference type="SUPFAM" id="SSF55957">
    <property type="entry name" value="Phosphoglucomutase, C-terminal domain"/>
    <property type="match status" value="1"/>
</dbReference>
<keyword evidence="9 11" id="KW-0460">Magnesium</keyword>
<dbReference type="GO" id="GO:0000287">
    <property type="term" value="F:magnesium ion binding"/>
    <property type="evidence" value="ECO:0007669"/>
    <property type="project" value="InterPro"/>
</dbReference>
<keyword evidence="8 11" id="KW-0479">Metal-binding</keyword>
<reference evidence="16" key="2">
    <citation type="submission" date="2019-12" db="EMBL/GenBank/DDBJ databases">
        <authorList>
            <consortium name="NCBI Pathogen Detection Project"/>
        </authorList>
    </citation>
    <scope>NUCLEOTIDE SEQUENCE</scope>
    <source>
        <strain evidence="16">EC00751</strain>
    </source>
</reference>
<comment type="cofactor">
    <cofactor evidence="2">
        <name>Mg(2+)</name>
        <dbReference type="ChEBI" id="CHEBI:18420"/>
    </cofactor>
</comment>
<dbReference type="AlphaFoldDB" id="A0A779UCV7"/>
<dbReference type="GO" id="GO:0004615">
    <property type="term" value="F:phosphomannomutase activity"/>
    <property type="evidence" value="ECO:0007669"/>
    <property type="project" value="UniProtKB-EC"/>
</dbReference>
<keyword evidence="7" id="KW-0597">Phosphoprotein</keyword>
<comment type="pathway">
    <text evidence="3">Nucleotide-sugar biosynthesis; GDP-alpha-D-mannose biosynthesis; alpha-D-mannose 1-phosphate from D-fructose 6-phosphate: step 2/2.</text>
</comment>
<evidence type="ECO:0000256" key="9">
    <source>
        <dbReference type="ARBA" id="ARBA00022842"/>
    </source>
</evidence>
<dbReference type="RefSeq" id="WP_023565839.1">
    <property type="nucleotide sequence ID" value="NZ_BGFO01000029.1"/>
</dbReference>
<evidence type="ECO:0000313" key="16">
    <source>
        <dbReference type="EMBL" id="HAH4304725.1"/>
    </source>
</evidence>
<comment type="similarity">
    <text evidence="4 11">Belongs to the phosphohexose mutase family.</text>
</comment>
<dbReference type="SUPFAM" id="SSF53738">
    <property type="entry name" value="Phosphoglucomutase, first 3 domains"/>
    <property type="match status" value="3"/>
</dbReference>
<keyword evidence="10 16" id="KW-0413">Isomerase</keyword>
<evidence type="ECO:0000256" key="7">
    <source>
        <dbReference type="ARBA" id="ARBA00022553"/>
    </source>
</evidence>